<dbReference type="InterPro" id="IPR012340">
    <property type="entry name" value="NA-bd_OB-fold"/>
</dbReference>
<dbReference type="EnsemblMetazoa" id="G19940.1">
    <property type="protein sequence ID" value="G19940.1:cds"/>
    <property type="gene ID" value="G19940"/>
</dbReference>
<dbReference type="Gene3D" id="2.40.50.140">
    <property type="entry name" value="Nucleic acid-binding proteins"/>
    <property type="match status" value="1"/>
</dbReference>
<name>A0A8W8JL83_MAGGI</name>
<evidence type="ECO:0000313" key="1">
    <source>
        <dbReference type="EnsemblMetazoa" id="G19940.1:cds"/>
    </source>
</evidence>
<dbReference type="AlphaFoldDB" id="A0A8W8JL83"/>
<reference evidence="1" key="1">
    <citation type="submission" date="2022-08" db="UniProtKB">
        <authorList>
            <consortium name="EnsemblMetazoa"/>
        </authorList>
    </citation>
    <scope>IDENTIFICATION</scope>
    <source>
        <strain evidence="1">05x7-T-G4-1.051#20</strain>
    </source>
</reference>
<dbReference type="Proteomes" id="UP000005408">
    <property type="component" value="Unassembled WGS sequence"/>
</dbReference>
<dbReference type="SUPFAM" id="SSF50249">
    <property type="entry name" value="Nucleic acid-binding proteins"/>
    <property type="match status" value="1"/>
</dbReference>
<evidence type="ECO:0008006" key="3">
    <source>
        <dbReference type="Google" id="ProtNLM"/>
    </source>
</evidence>
<accession>A0A8W8JL83</accession>
<organism evidence="1 2">
    <name type="scientific">Magallana gigas</name>
    <name type="common">Pacific oyster</name>
    <name type="synonym">Crassostrea gigas</name>
    <dbReference type="NCBI Taxonomy" id="29159"/>
    <lineage>
        <taxon>Eukaryota</taxon>
        <taxon>Metazoa</taxon>
        <taxon>Spiralia</taxon>
        <taxon>Lophotrochozoa</taxon>
        <taxon>Mollusca</taxon>
        <taxon>Bivalvia</taxon>
        <taxon>Autobranchia</taxon>
        <taxon>Pteriomorphia</taxon>
        <taxon>Ostreida</taxon>
        <taxon>Ostreoidea</taxon>
        <taxon>Ostreidae</taxon>
        <taxon>Magallana</taxon>
    </lineage>
</organism>
<protein>
    <recommendedName>
        <fullName evidence="3">Replication protein A OB domain-containing protein</fullName>
    </recommendedName>
</protein>
<keyword evidence="2" id="KW-1185">Reference proteome</keyword>
<proteinExistence type="predicted"/>
<sequence length="314" mass="34847">MASPAKRLKSDEGPLPITIFVVEDVLERKYSNGGVYGTSYAASSVNQYGSISPIIIHEKHMGVLKKDKSFILMKYITLQDGTLKIGIQSVLMHTKKPEKLKEEVVRSFQCPMTVCELGRINSLNVRERVSVKGEVTKVSDVMHSNSTKRRIVTLSDGNAAIEVKLWGELVDSIVAVGSTVVVTCVHVDIYQEKRSLNSSGSTEVKVLLMIVDTEEDFSGTVNGVSFDESNLSILVDEDFMSCSSEQLKELFPESTFVENVKVRGTRRRSIIMSIEKEAVDRVGDERETKSEDGDDRLLEDVVDLMLKDDSSADI</sequence>
<evidence type="ECO:0000313" key="2">
    <source>
        <dbReference type="Proteomes" id="UP000005408"/>
    </source>
</evidence>